<gene>
    <name evidence="1" type="ORF">NCTC13456_01768</name>
</gene>
<reference evidence="1 2" key="1">
    <citation type="submission" date="2018-06" db="EMBL/GenBank/DDBJ databases">
        <authorList>
            <consortium name="Pathogen Informatics"/>
            <person name="Doyle S."/>
        </authorList>
    </citation>
    <scope>NUCLEOTIDE SEQUENCE [LARGE SCALE GENOMIC DNA]</scope>
    <source>
        <strain evidence="1 2">NCTC13456</strain>
    </source>
</reference>
<accession>A0A376G7Z5</accession>
<proteinExistence type="predicted"/>
<dbReference type="EMBL" id="UFXS01000001">
    <property type="protein sequence ID" value="STD55788.1"/>
    <property type="molecule type" value="Genomic_DNA"/>
</dbReference>
<evidence type="ECO:0000313" key="2">
    <source>
        <dbReference type="Proteomes" id="UP000254737"/>
    </source>
</evidence>
<evidence type="ECO:0000313" key="1">
    <source>
        <dbReference type="EMBL" id="STD55788.1"/>
    </source>
</evidence>
<dbReference type="Proteomes" id="UP000254737">
    <property type="component" value="Unassembled WGS sequence"/>
</dbReference>
<dbReference type="AlphaFoldDB" id="A0A376G7Z5"/>
<organism evidence="1 2">
    <name type="scientific">Empedobacter falsenii</name>
    <dbReference type="NCBI Taxonomy" id="343874"/>
    <lineage>
        <taxon>Bacteria</taxon>
        <taxon>Pseudomonadati</taxon>
        <taxon>Bacteroidota</taxon>
        <taxon>Flavobacteriia</taxon>
        <taxon>Flavobacteriales</taxon>
        <taxon>Weeksellaceae</taxon>
        <taxon>Empedobacter</taxon>
    </lineage>
</organism>
<name>A0A376G7Z5_9FLAO</name>
<dbReference type="STRING" id="343874.GCA_000805695_01868"/>
<sequence length="117" mass="13849">MKKVFSIVFLMLFITVVISISKFSQTRSLVEAHREHTEQIDCGTKLSTQFDNFNLLSVDENKSESEIFTFDCDLFVRFLTIYFHQTFYQKISETVEVKTLKSLPKYILFHSLQIDYK</sequence>
<protein>
    <submittedName>
        <fullName evidence="1">Uncharacterized protein</fullName>
    </submittedName>
</protein>